<dbReference type="PRINTS" id="PR00368">
    <property type="entry name" value="FADPNR"/>
</dbReference>
<comment type="miscellaneous">
    <text evidence="16">The active site is a redox-active disulfide bond.</text>
</comment>
<evidence type="ECO:0000313" key="19">
    <source>
        <dbReference type="EMBL" id="AFM11810.1"/>
    </source>
</evidence>
<feature type="domain" description="FAD/NAD(P)-binding" evidence="18">
    <location>
        <begin position="5"/>
        <end position="324"/>
    </location>
</feature>
<dbReference type="PANTHER" id="PTHR22912">
    <property type="entry name" value="DISULFIDE OXIDOREDUCTASE"/>
    <property type="match status" value="1"/>
</dbReference>
<protein>
    <recommendedName>
        <fullName evidence="4 16">Dihydrolipoyl dehydrogenase</fullName>
        <ecNumber evidence="3 16">1.8.1.4</ecNumber>
    </recommendedName>
</protein>
<feature type="disulfide bond" description="Redox-active" evidence="15">
    <location>
        <begin position="42"/>
        <end position="47"/>
    </location>
</feature>
<dbReference type="Gene3D" id="3.50.50.60">
    <property type="entry name" value="FAD/NAD(P)-binding domain"/>
    <property type="match status" value="2"/>
</dbReference>
<dbReference type="AlphaFoldDB" id="I4B3F3"/>
<comment type="subcellular location">
    <subcellularLocation>
        <location evidence="1">Cytoplasm</location>
    </subcellularLocation>
</comment>
<dbReference type="InterPro" id="IPR023753">
    <property type="entry name" value="FAD/NAD-binding_dom"/>
</dbReference>
<keyword evidence="11 16" id="KW-0676">Redox-active center</keyword>
<keyword evidence="7 14" id="KW-0274">FAD</keyword>
<accession>I4B3F3</accession>
<comment type="similarity">
    <text evidence="2 16">Belongs to the class-I pyridine nucleotide-disulfide oxidoreductase family.</text>
</comment>
<dbReference type="SUPFAM" id="SSF51905">
    <property type="entry name" value="FAD/NAD(P)-binding domain"/>
    <property type="match status" value="1"/>
</dbReference>
<dbReference type="InterPro" id="IPR050151">
    <property type="entry name" value="Class-I_Pyr_Nuc-Dis_Oxidored"/>
</dbReference>
<sequence>MAENFDYVVIGAGPGGYSSAIRAAQLGLKTAVVEKESAGGVCLNWGCIPTKALLSSAHLLHKLHSGKLGLKVTGTVEGNLPEIIERSRAVANRLQNGIKSLFKKYGVTLIEGSAAFTSSTQLRVTQGSEKRDVTFKHACIAVGARARALPQLPFSKRVWQYRDALVQKELPKTLVVIGGGAIGLEFADFYQCLGSKVTLIEMAPHILPNDDLKVASHLRKALEQRGMQIFEGAQILSSTETNTAVQFVLKGSDGKELKVEAEAALVAIGVQPNTENLGVETMGILDDRRFVAIDANLRTKAQSIYAIGDATPGKLLAHRAAHQGVYVAELIAGKKPHALGEIPGCIYTSPQVATIGMNEKQLSDSKRAFKTGEFPWIASGMALAAAEQSGFSRVFTDAATGEILGAQIVGENAAELIGQVSLAMGSELLADDFLNAIFPHPTFSETVFQSFAVLEGVAVDY</sequence>
<evidence type="ECO:0000256" key="14">
    <source>
        <dbReference type="PIRSR" id="PIRSR000350-3"/>
    </source>
</evidence>
<dbReference type="InterPro" id="IPR006258">
    <property type="entry name" value="Lipoamide_DH"/>
</dbReference>
<dbReference type="Pfam" id="PF07992">
    <property type="entry name" value="Pyr_redox_2"/>
    <property type="match status" value="1"/>
</dbReference>
<dbReference type="InterPro" id="IPR001100">
    <property type="entry name" value="Pyr_nuc-diS_OxRdtase"/>
</dbReference>
<comment type="cofactor">
    <cofactor evidence="14 16">
        <name>FAD</name>
        <dbReference type="ChEBI" id="CHEBI:57692"/>
    </cofactor>
    <text evidence="14 16">Binds 1 FAD per subunit.</text>
</comment>
<dbReference type="Proteomes" id="UP000006048">
    <property type="component" value="Chromosome"/>
</dbReference>
<proteinExistence type="inferred from homology"/>
<evidence type="ECO:0000256" key="7">
    <source>
        <dbReference type="ARBA" id="ARBA00022827"/>
    </source>
</evidence>
<dbReference type="GO" id="GO:0005737">
    <property type="term" value="C:cytoplasm"/>
    <property type="evidence" value="ECO:0007669"/>
    <property type="project" value="UniProtKB-SubCell"/>
</dbReference>
<evidence type="ECO:0000259" key="17">
    <source>
        <dbReference type="Pfam" id="PF02852"/>
    </source>
</evidence>
<evidence type="ECO:0000313" key="20">
    <source>
        <dbReference type="Proteomes" id="UP000006048"/>
    </source>
</evidence>
<feature type="active site" description="Proton acceptor" evidence="13">
    <location>
        <position position="440"/>
    </location>
</feature>
<feature type="binding site" evidence="14">
    <location>
        <position position="201"/>
    </location>
    <ligand>
        <name>NAD(+)</name>
        <dbReference type="ChEBI" id="CHEBI:57540"/>
    </ligand>
</feature>
<dbReference type="InterPro" id="IPR004099">
    <property type="entry name" value="Pyr_nucl-diS_OxRdtase_dimer"/>
</dbReference>
<feature type="binding site" evidence="14">
    <location>
        <position position="269"/>
    </location>
    <ligand>
        <name>NAD(+)</name>
        <dbReference type="ChEBI" id="CHEBI:57540"/>
    </ligand>
</feature>
<dbReference type="FunFam" id="3.30.390.30:FF:000001">
    <property type="entry name" value="Dihydrolipoyl dehydrogenase"/>
    <property type="match status" value="1"/>
</dbReference>
<dbReference type="InterPro" id="IPR012999">
    <property type="entry name" value="Pyr_OxRdtase_I_AS"/>
</dbReference>
<keyword evidence="6 16" id="KW-0285">Flavoprotein</keyword>
<dbReference type="Pfam" id="PF02852">
    <property type="entry name" value="Pyr_redox_dim"/>
    <property type="match status" value="1"/>
</dbReference>
<evidence type="ECO:0000256" key="12">
    <source>
        <dbReference type="ARBA" id="ARBA00049187"/>
    </source>
</evidence>
<dbReference type="PRINTS" id="PR00411">
    <property type="entry name" value="PNDRDTASEI"/>
</dbReference>
<dbReference type="Gene3D" id="3.30.390.30">
    <property type="match status" value="1"/>
</dbReference>
<dbReference type="PANTHER" id="PTHR22912:SF217">
    <property type="entry name" value="DIHYDROLIPOYL DEHYDROGENASE"/>
    <property type="match status" value="1"/>
</dbReference>
<feature type="domain" description="Pyridine nucleotide-disulphide oxidoreductase dimerisation" evidence="17">
    <location>
        <begin position="342"/>
        <end position="447"/>
    </location>
</feature>
<evidence type="ECO:0000256" key="11">
    <source>
        <dbReference type="ARBA" id="ARBA00023284"/>
    </source>
</evidence>
<feature type="binding site" evidence="14">
    <location>
        <position position="309"/>
    </location>
    <ligand>
        <name>FAD</name>
        <dbReference type="ChEBI" id="CHEBI:57692"/>
    </ligand>
</feature>
<evidence type="ECO:0000256" key="2">
    <source>
        <dbReference type="ARBA" id="ARBA00007532"/>
    </source>
</evidence>
<comment type="catalytic activity">
    <reaction evidence="12 16">
        <text>N(6)-[(R)-dihydrolipoyl]-L-lysyl-[protein] + NAD(+) = N(6)-[(R)-lipoyl]-L-lysyl-[protein] + NADH + H(+)</text>
        <dbReference type="Rhea" id="RHEA:15045"/>
        <dbReference type="Rhea" id="RHEA-COMP:10474"/>
        <dbReference type="Rhea" id="RHEA-COMP:10475"/>
        <dbReference type="ChEBI" id="CHEBI:15378"/>
        <dbReference type="ChEBI" id="CHEBI:57540"/>
        <dbReference type="ChEBI" id="CHEBI:57945"/>
        <dbReference type="ChEBI" id="CHEBI:83099"/>
        <dbReference type="ChEBI" id="CHEBI:83100"/>
        <dbReference type="EC" id="1.8.1.4"/>
    </reaction>
</comment>
<keyword evidence="5" id="KW-0963">Cytoplasm</keyword>
<organism evidence="19 20">
    <name type="scientific">Turneriella parva (strain ATCC BAA-1111 / DSM 21527 / NCTC 11395 / H)</name>
    <name type="common">Leptospira parva</name>
    <dbReference type="NCBI Taxonomy" id="869212"/>
    <lineage>
        <taxon>Bacteria</taxon>
        <taxon>Pseudomonadati</taxon>
        <taxon>Spirochaetota</taxon>
        <taxon>Spirochaetia</taxon>
        <taxon>Leptospirales</taxon>
        <taxon>Leptospiraceae</taxon>
        <taxon>Turneriella</taxon>
    </lineage>
</organism>
<dbReference type="KEGG" id="tpx:Turpa_1162"/>
<dbReference type="GO" id="GO:0004148">
    <property type="term" value="F:dihydrolipoyl dehydrogenase (NADH) activity"/>
    <property type="evidence" value="ECO:0007669"/>
    <property type="project" value="UniProtKB-EC"/>
</dbReference>
<dbReference type="InterPro" id="IPR016156">
    <property type="entry name" value="FAD/NAD-linked_Rdtase_dimer_sf"/>
</dbReference>
<dbReference type="SUPFAM" id="SSF55424">
    <property type="entry name" value="FAD/NAD-linked reductases, dimerisation (C-terminal) domain"/>
    <property type="match status" value="1"/>
</dbReference>
<dbReference type="NCBIfam" id="TIGR01350">
    <property type="entry name" value="lipoamide_DH"/>
    <property type="match status" value="1"/>
</dbReference>
<evidence type="ECO:0000256" key="9">
    <source>
        <dbReference type="ARBA" id="ARBA00023027"/>
    </source>
</evidence>
<dbReference type="PROSITE" id="PS00076">
    <property type="entry name" value="PYRIDINE_REDOX_1"/>
    <property type="match status" value="1"/>
</dbReference>
<evidence type="ECO:0000256" key="3">
    <source>
        <dbReference type="ARBA" id="ARBA00012608"/>
    </source>
</evidence>
<evidence type="ECO:0000256" key="1">
    <source>
        <dbReference type="ARBA" id="ARBA00004496"/>
    </source>
</evidence>
<feature type="binding site" evidence="14">
    <location>
        <begin position="178"/>
        <end position="185"/>
    </location>
    <ligand>
        <name>NAD(+)</name>
        <dbReference type="ChEBI" id="CHEBI:57540"/>
    </ligand>
</feature>
<dbReference type="HOGENOM" id="CLU_016755_0_3_12"/>
<gene>
    <name evidence="19" type="ordered locus">Turpa_1162</name>
</gene>
<keyword evidence="20" id="KW-1185">Reference proteome</keyword>
<evidence type="ECO:0000256" key="10">
    <source>
        <dbReference type="ARBA" id="ARBA00023157"/>
    </source>
</evidence>
<dbReference type="GO" id="GO:0006103">
    <property type="term" value="P:2-oxoglutarate metabolic process"/>
    <property type="evidence" value="ECO:0007669"/>
    <property type="project" value="TreeGrafter"/>
</dbReference>
<dbReference type="InterPro" id="IPR036188">
    <property type="entry name" value="FAD/NAD-bd_sf"/>
</dbReference>
<name>I4B3F3_TURPD</name>
<dbReference type="PIRSF" id="PIRSF000350">
    <property type="entry name" value="Mercury_reductase_MerA"/>
    <property type="match status" value="1"/>
</dbReference>
<evidence type="ECO:0000256" key="13">
    <source>
        <dbReference type="PIRSR" id="PIRSR000350-2"/>
    </source>
</evidence>
<keyword evidence="14" id="KW-0547">Nucleotide-binding</keyword>
<dbReference type="OrthoDB" id="9807946at2"/>
<evidence type="ECO:0000259" key="18">
    <source>
        <dbReference type="Pfam" id="PF07992"/>
    </source>
</evidence>
<keyword evidence="10" id="KW-1015">Disulfide bond</keyword>
<evidence type="ECO:0000256" key="8">
    <source>
        <dbReference type="ARBA" id="ARBA00023002"/>
    </source>
</evidence>
<dbReference type="GO" id="GO:0050660">
    <property type="term" value="F:flavin adenine dinucleotide binding"/>
    <property type="evidence" value="ECO:0007669"/>
    <property type="project" value="InterPro"/>
</dbReference>
<evidence type="ECO:0000256" key="6">
    <source>
        <dbReference type="ARBA" id="ARBA00022630"/>
    </source>
</evidence>
<evidence type="ECO:0000256" key="15">
    <source>
        <dbReference type="PIRSR" id="PIRSR000350-4"/>
    </source>
</evidence>
<keyword evidence="9 14" id="KW-0520">NAD</keyword>
<evidence type="ECO:0000256" key="5">
    <source>
        <dbReference type="ARBA" id="ARBA00022490"/>
    </source>
</evidence>
<dbReference type="RefSeq" id="WP_014802326.1">
    <property type="nucleotide sequence ID" value="NC_018020.1"/>
</dbReference>
<evidence type="ECO:0000256" key="16">
    <source>
        <dbReference type="RuleBase" id="RU003692"/>
    </source>
</evidence>
<reference evidence="19 20" key="1">
    <citation type="submission" date="2012-06" db="EMBL/GenBank/DDBJ databases">
        <title>The complete chromosome of genome of Turneriella parva DSM 21527.</title>
        <authorList>
            <consortium name="US DOE Joint Genome Institute (JGI-PGF)"/>
            <person name="Lucas S."/>
            <person name="Han J."/>
            <person name="Lapidus A."/>
            <person name="Bruce D."/>
            <person name="Goodwin L."/>
            <person name="Pitluck S."/>
            <person name="Peters L."/>
            <person name="Kyrpides N."/>
            <person name="Mavromatis K."/>
            <person name="Ivanova N."/>
            <person name="Mikhailova N."/>
            <person name="Chertkov O."/>
            <person name="Detter J.C."/>
            <person name="Tapia R."/>
            <person name="Han C."/>
            <person name="Land M."/>
            <person name="Hauser L."/>
            <person name="Markowitz V."/>
            <person name="Cheng J.-F."/>
            <person name="Hugenholtz P."/>
            <person name="Woyke T."/>
            <person name="Wu D."/>
            <person name="Gronow S."/>
            <person name="Wellnitz S."/>
            <person name="Brambilla E."/>
            <person name="Klenk H.-P."/>
            <person name="Eisen J.A."/>
        </authorList>
    </citation>
    <scope>NUCLEOTIDE SEQUENCE [LARGE SCALE GENOMIC DNA]</scope>
    <source>
        <strain evidence="20">ATCC BAA-1111 / DSM 21527 / NCTC 11395 / H</strain>
    </source>
</reference>
<dbReference type="EC" id="1.8.1.4" evidence="3 16"/>
<feature type="binding site" evidence="14">
    <location>
        <position position="51"/>
    </location>
    <ligand>
        <name>FAD</name>
        <dbReference type="ChEBI" id="CHEBI:57692"/>
    </ligand>
</feature>
<evidence type="ECO:0000256" key="4">
    <source>
        <dbReference type="ARBA" id="ARBA00016961"/>
    </source>
</evidence>
<keyword evidence="8 16" id="KW-0560">Oxidoreductase</keyword>
<dbReference type="EMBL" id="CP002959">
    <property type="protein sequence ID" value="AFM11810.1"/>
    <property type="molecule type" value="Genomic_DNA"/>
</dbReference>
<dbReference type="STRING" id="869212.Turpa_1162"/>